<dbReference type="PROSITE" id="PS51257">
    <property type="entry name" value="PROKAR_LIPOPROTEIN"/>
    <property type="match status" value="1"/>
</dbReference>
<reference evidence="1 2" key="1">
    <citation type="submission" date="2018-10" db="EMBL/GenBank/DDBJ databases">
        <title>Butyricimonas faecalis sp. nov., isolated from human faeces and emended description of the genus Butyricimonas.</title>
        <authorList>
            <person name="Le Roy T."/>
            <person name="Van der Smissen P."/>
            <person name="Paquot A."/>
            <person name="Delzenne N."/>
            <person name="Muccioli G."/>
            <person name="Collet J.-F."/>
            <person name="Cani P.D."/>
        </authorList>
    </citation>
    <scope>NUCLEOTIDE SEQUENCE [LARGE SCALE GENOMIC DNA]</scope>
    <source>
        <strain evidence="1 2">H184</strain>
    </source>
</reference>
<protein>
    <submittedName>
        <fullName evidence="1">DUF4843 domain-containing protein</fullName>
    </submittedName>
</protein>
<dbReference type="Proteomes" id="UP000270673">
    <property type="component" value="Chromosome"/>
</dbReference>
<dbReference type="InterPro" id="IPR032299">
    <property type="entry name" value="DUF4843"/>
</dbReference>
<organism evidence="1 2">
    <name type="scientific">Butyricimonas faecalis</name>
    <dbReference type="NCBI Taxonomy" id="2093856"/>
    <lineage>
        <taxon>Bacteria</taxon>
        <taxon>Pseudomonadati</taxon>
        <taxon>Bacteroidota</taxon>
        <taxon>Bacteroidia</taxon>
        <taxon>Bacteroidales</taxon>
        <taxon>Odoribacteraceae</taxon>
        <taxon>Butyricimonas</taxon>
    </lineage>
</organism>
<dbReference type="RefSeq" id="WP_106480951.1">
    <property type="nucleotide sequence ID" value="NZ_CP032819.1"/>
</dbReference>
<name>A0A3Q9INX5_9BACT</name>
<dbReference type="EMBL" id="CP032819">
    <property type="protein sequence ID" value="AZS30293.1"/>
    <property type="molecule type" value="Genomic_DNA"/>
</dbReference>
<dbReference type="Pfam" id="PF16132">
    <property type="entry name" value="DUF4843"/>
    <property type="match status" value="1"/>
</dbReference>
<keyword evidence="2" id="KW-1185">Reference proteome</keyword>
<proteinExistence type="predicted"/>
<sequence length="243" mass="26972">MRSIFKIWMLAGLVSFFMISCNEDEIETYSGPDAVNMWIGTTRDSAEMSFLALGPTLTEYVFNVELRIQSVLKNEDREVKINLGALTTAVAGENFEVVENVTIPAGETSVIVPVKVYKKGLADIEGGLVVELVVGASKDFIPGVYGKMKLSFAGDFPKNWYASTTSDVGAIPYFWGKCTKNKYQFVFEHLGTIDLKDYAGWNYTPIIAMQNELNAKLEKYAADHDGEYLLDDDGSKMWFSAGT</sequence>
<dbReference type="OrthoDB" id="1096722at2"/>
<gene>
    <name evidence="1" type="ORF">D8S85_12550</name>
</gene>
<evidence type="ECO:0000313" key="1">
    <source>
        <dbReference type="EMBL" id="AZS30293.1"/>
    </source>
</evidence>
<evidence type="ECO:0000313" key="2">
    <source>
        <dbReference type="Proteomes" id="UP000270673"/>
    </source>
</evidence>
<dbReference type="AlphaFoldDB" id="A0A3Q9INX5"/>
<dbReference type="KEGG" id="buy:D8S85_12550"/>
<accession>A0A3Q9INX5</accession>